<feature type="active site" evidence="9">
    <location>
        <position position="378"/>
    </location>
</feature>
<dbReference type="EC" id="3.1.1.11" evidence="4 10"/>
<dbReference type="InterPro" id="IPR006501">
    <property type="entry name" value="Pectinesterase_inhib_dom"/>
</dbReference>
<organism evidence="12 13">
    <name type="scientific">Apium graveolens</name>
    <name type="common">Celery</name>
    <dbReference type="NCBI Taxonomy" id="4045"/>
    <lineage>
        <taxon>Eukaryota</taxon>
        <taxon>Viridiplantae</taxon>
        <taxon>Streptophyta</taxon>
        <taxon>Embryophyta</taxon>
        <taxon>Tracheophyta</taxon>
        <taxon>Spermatophyta</taxon>
        <taxon>Magnoliopsida</taxon>
        <taxon>eudicotyledons</taxon>
        <taxon>Gunneridae</taxon>
        <taxon>Pentapetalae</taxon>
        <taxon>asterids</taxon>
        <taxon>campanulids</taxon>
        <taxon>Apiales</taxon>
        <taxon>Apiaceae</taxon>
        <taxon>Apioideae</taxon>
        <taxon>apioid superclade</taxon>
        <taxon>Apieae</taxon>
        <taxon>Apium</taxon>
    </lineage>
</organism>
<dbReference type="UniPathway" id="UPA00545">
    <property type="reaction ID" value="UER00823"/>
</dbReference>
<keyword evidence="5 10" id="KW-0378">Hydrolase</keyword>
<evidence type="ECO:0000313" key="12">
    <source>
        <dbReference type="EMBL" id="KAF1001445.1"/>
    </source>
</evidence>
<dbReference type="GO" id="GO:0045490">
    <property type="term" value="P:pectin catabolic process"/>
    <property type="evidence" value="ECO:0007669"/>
    <property type="project" value="UniProtKB-UniRule"/>
</dbReference>
<feature type="domain" description="Pectinesterase inhibitor" evidence="11">
    <location>
        <begin position="46"/>
        <end position="198"/>
    </location>
</feature>
<dbReference type="Gene3D" id="2.160.20.10">
    <property type="entry name" value="Single-stranded right-handed beta-helix, Pectin lyase-like"/>
    <property type="match status" value="2"/>
</dbReference>
<dbReference type="FunFam" id="1.20.140.40:FF:000001">
    <property type="entry name" value="Pectinesterase"/>
    <property type="match status" value="1"/>
</dbReference>
<comment type="pathway">
    <text evidence="1 10">Glycan metabolism; pectin degradation; 2-dehydro-3-deoxy-D-gluconate from pectin: step 1/5.</text>
</comment>
<dbReference type="PROSITE" id="PS00503">
    <property type="entry name" value="PECTINESTERASE_2"/>
    <property type="match status" value="1"/>
</dbReference>
<dbReference type="InterPro" id="IPR035513">
    <property type="entry name" value="Invertase/methylesterase_inhib"/>
</dbReference>
<dbReference type="InterPro" id="IPR012334">
    <property type="entry name" value="Pectin_lyas_fold"/>
</dbReference>
<dbReference type="SUPFAM" id="SSF51126">
    <property type="entry name" value="Pectin lyase-like"/>
    <property type="match status" value="1"/>
</dbReference>
<proteinExistence type="inferred from homology"/>
<evidence type="ECO:0000256" key="3">
    <source>
        <dbReference type="ARBA" id="ARBA00007786"/>
    </source>
</evidence>
<comment type="similarity">
    <text evidence="3">In the C-terminal section; belongs to the pectinesterase family.</text>
</comment>
<evidence type="ECO:0000256" key="2">
    <source>
        <dbReference type="ARBA" id="ARBA00006027"/>
    </source>
</evidence>
<evidence type="ECO:0000256" key="8">
    <source>
        <dbReference type="ARBA" id="ARBA00047928"/>
    </source>
</evidence>
<dbReference type="InterPro" id="IPR000070">
    <property type="entry name" value="Pectinesterase_cat"/>
</dbReference>
<evidence type="ECO:0000256" key="4">
    <source>
        <dbReference type="ARBA" id="ARBA00013229"/>
    </source>
</evidence>
<keyword evidence="13" id="KW-1185">Reference proteome</keyword>
<dbReference type="GO" id="GO:0004857">
    <property type="term" value="F:enzyme inhibitor activity"/>
    <property type="evidence" value="ECO:0007669"/>
    <property type="project" value="InterPro"/>
</dbReference>
<dbReference type="SUPFAM" id="SSF101148">
    <property type="entry name" value="Plant invertase/pectin methylesterase inhibitor"/>
    <property type="match status" value="1"/>
</dbReference>
<dbReference type="InterPro" id="IPR011050">
    <property type="entry name" value="Pectin_lyase_fold/virulence"/>
</dbReference>
<comment type="caution">
    <text evidence="12">The sequence shown here is derived from an EMBL/GenBank/DDBJ whole genome shotgun (WGS) entry which is preliminary data.</text>
</comment>
<dbReference type="GO" id="GO:0030599">
    <property type="term" value="F:pectinesterase activity"/>
    <property type="evidence" value="ECO:0007669"/>
    <property type="project" value="UniProtKB-UniRule"/>
</dbReference>
<reference evidence="12" key="1">
    <citation type="submission" date="2020-01" db="EMBL/GenBank/DDBJ databases">
        <title>The Celery Genome Sequence Reveals Sequential Paleo-tetraploidization, Resistance Gene Elimination, Karyotype Evolution, and Functional Innovation in Apiales.</title>
        <authorList>
            <person name="Song X."/>
        </authorList>
    </citation>
    <scope>NUCLEOTIDE SEQUENCE</scope>
    <source>
        <tissue evidence="12">Leaf</tissue>
    </source>
</reference>
<dbReference type="SMART" id="SM00856">
    <property type="entry name" value="PMEI"/>
    <property type="match status" value="1"/>
</dbReference>
<dbReference type="PANTHER" id="PTHR31707">
    <property type="entry name" value="PECTINESTERASE"/>
    <property type="match status" value="1"/>
</dbReference>
<keyword evidence="6 10" id="KW-0063">Aspartyl esterase</keyword>
<comment type="catalytic activity">
    <reaction evidence="8 10">
        <text>[(1-&gt;4)-alpha-D-galacturonosyl methyl ester](n) + n H2O = [(1-&gt;4)-alpha-D-galacturonosyl](n) + n methanol + n H(+)</text>
        <dbReference type="Rhea" id="RHEA:22380"/>
        <dbReference type="Rhea" id="RHEA-COMP:14570"/>
        <dbReference type="Rhea" id="RHEA-COMP:14573"/>
        <dbReference type="ChEBI" id="CHEBI:15377"/>
        <dbReference type="ChEBI" id="CHEBI:15378"/>
        <dbReference type="ChEBI" id="CHEBI:17790"/>
        <dbReference type="ChEBI" id="CHEBI:140522"/>
        <dbReference type="ChEBI" id="CHEBI:140523"/>
        <dbReference type="EC" id="3.1.1.11"/>
    </reaction>
</comment>
<dbReference type="EMBL" id="WRXP01004389">
    <property type="protein sequence ID" value="KAF1001445.1"/>
    <property type="molecule type" value="Genomic_DNA"/>
</dbReference>
<evidence type="ECO:0000313" key="13">
    <source>
        <dbReference type="Proteomes" id="UP000593563"/>
    </source>
</evidence>
<dbReference type="NCBIfam" id="TIGR01614">
    <property type="entry name" value="PME_inhib"/>
    <property type="match status" value="1"/>
</dbReference>
<dbReference type="Pfam" id="PF04043">
    <property type="entry name" value="PMEI"/>
    <property type="match status" value="1"/>
</dbReference>
<dbReference type="Pfam" id="PF01095">
    <property type="entry name" value="Pectinesterase"/>
    <property type="match status" value="2"/>
</dbReference>
<evidence type="ECO:0000256" key="9">
    <source>
        <dbReference type="PROSITE-ProRule" id="PRU10040"/>
    </source>
</evidence>
<dbReference type="GO" id="GO:0042545">
    <property type="term" value="P:cell wall modification"/>
    <property type="evidence" value="ECO:0007669"/>
    <property type="project" value="UniProtKB-UniRule"/>
</dbReference>
<evidence type="ECO:0000259" key="11">
    <source>
        <dbReference type="SMART" id="SM00856"/>
    </source>
</evidence>
<gene>
    <name evidence="12" type="ORF">AG4045_008380</name>
</gene>
<name>A0A6L5B7U9_APIGR</name>
<evidence type="ECO:0000256" key="5">
    <source>
        <dbReference type="ARBA" id="ARBA00022801"/>
    </source>
</evidence>
<evidence type="ECO:0000256" key="6">
    <source>
        <dbReference type="ARBA" id="ARBA00023085"/>
    </source>
</evidence>
<comment type="similarity">
    <text evidence="2">In the N-terminal section; belongs to the PMEI family.</text>
</comment>
<dbReference type="Proteomes" id="UP000593563">
    <property type="component" value="Unassembled WGS sequence"/>
</dbReference>
<evidence type="ECO:0000256" key="1">
    <source>
        <dbReference type="ARBA" id="ARBA00005184"/>
    </source>
</evidence>
<keyword evidence="7" id="KW-0961">Cell wall biogenesis/degradation</keyword>
<protein>
    <recommendedName>
        <fullName evidence="4 10">Pectinesterase</fullName>
        <ecNumber evidence="4 10">3.1.1.11</ecNumber>
    </recommendedName>
</protein>
<evidence type="ECO:0000256" key="7">
    <source>
        <dbReference type="ARBA" id="ARBA00023316"/>
    </source>
</evidence>
<evidence type="ECO:0000256" key="10">
    <source>
        <dbReference type="RuleBase" id="RU000589"/>
    </source>
</evidence>
<sequence>MALNKKVGIIGFCSVLLVAMVVGVVYTHVNSRDTDAEDAKKDQIKESRKAVKSICQPTQFRETCEKNLMPVAKNDTDPKDLIKAGFEFAMKNIRENVKNSKVLQDAEKDPRTASAYKVCKNVLRRALRDLQRSFDRMNDFDFEDLDDRLFDLKVWLSSASKGQNTCTDAFEKTSGDVAEKMKELLRESKELTINGFNMIDELTRVLQDMQIQGKNTRKLLQVPLPPEQEPAWVKPDWKDLLKGECAKNKAHAVVAADGSGKFKTVGEAVKSIPANNPDVYIIYVKAGVYAENVLIGPNQPNVVLVGDGPTATKITGKRSDKSGYNTLQSATVGPAVALRIAADKSVVVNCRMDGFQDTLFAQVYRQFYKDCIISGTIDFVFGGGIVIFQGCTVIARKPALGQSNMLVAQNREFPNDISGIILDNCALGPAPELAADTAVQSFLGRPWKAYSRMIIMNCQIEGFINASGWDIWLPNQPNTQNSFIGEYNNKGPGAECSKRVTWPSYKKLASGDVNAFTASAFLKGDAWIPATGVPCTASAPPTFTASGTPAS</sequence>
<dbReference type="InterPro" id="IPR033131">
    <property type="entry name" value="Pectinesterase_Asp_AS"/>
</dbReference>
<dbReference type="CDD" id="cd15798">
    <property type="entry name" value="PMEI-like_3"/>
    <property type="match status" value="1"/>
</dbReference>
<dbReference type="AlphaFoldDB" id="A0A6L5B7U9"/>
<accession>A0A6L5B7U9</accession>
<dbReference type="Gene3D" id="1.20.140.40">
    <property type="entry name" value="Invertase/pectin methylesterase inhibitor family protein"/>
    <property type="match status" value="1"/>
</dbReference>